<reference evidence="8" key="1">
    <citation type="submission" date="2017-06" db="EMBL/GenBank/DDBJ databases">
        <authorList>
            <person name="Varghese N."/>
            <person name="Submissions S."/>
        </authorList>
    </citation>
    <scope>NUCLEOTIDE SEQUENCE [LARGE SCALE GENOMIC DNA]</scope>
    <source>
        <strain evidence="8">JCM 23211</strain>
    </source>
</reference>
<dbReference type="EMBL" id="FZOW01000012">
    <property type="protein sequence ID" value="SNT25448.1"/>
    <property type="molecule type" value="Genomic_DNA"/>
</dbReference>
<keyword evidence="8" id="KW-1185">Reference proteome</keyword>
<accession>A0A239L6A6</accession>
<comment type="subcellular location">
    <subcellularLocation>
        <location evidence="1">Cell envelope</location>
    </subcellularLocation>
</comment>
<evidence type="ECO:0000313" key="7">
    <source>
        <dbReference type="EMBL" id="SNT25448.1"/>
    </source>
</evidence>
<feature type="signal peptide" evidence="5">
    <location>
        <begin position="1"/>
        <end position="23"/>
    </location>
</feature>
<dbReference type="Proteomes" id="UP000198327">
    <property type="component" value="Unassembled WGS sequence"/>
</dbReference>
<protein>
    <submittedName>
        <fullName evidence="7">Iron complex transport system substrate-binding protein</fullName>
    </submittedName>
</protein>
<evidence type="ECO:0000256" key="3">
    <source>
        <dbReference type="ARBA" id="ARBA00022448"/>
    </source>
</evidence>
<evidence type="ECO:0000256" key="4">
    <source>
        <dbReference type="ARBA" id="ARBA00022729"/>
    </source>
</evidence>
<evidence type="ECO:0000313" key="8">
    <source>
        <dbReference type="Proteomes" id="UP000198327"/>
    </source>
</evidence>
<dbReference type="PANTHER" id="PTHR30532">
    <property type="entry name" value="IRON III DICITRATE-BINDING PERIPLASMIC PROTEIN"/>
    <property type="match status" value="1"/>
</dbReference>
<proteinExistence type="inferred from homology"/>
<comment type="similarity">
    <text evidence="2">Belongs to the bacterial solute-binding protein 8 family.</text>
</comment>
<keyword evidence="3" id="KW-0813">Transport</keyword>
<dbReference type="InterPro" id="IPR002491">
    <property type="entry name" value="ABC_transptr_periplasmic_BD"/>
</dbReference>
<dbReference type="RefSeq" id="WP_089249306.1">
    <property type="nucleotide sequence ID" value="NZ_FZOW01000012.1"/>
</dbReference>
<feature type="domain" description="Fe/B12 periplasmic-binding" evidence="6">
    <location>
        <begin position="103"/>
        <end position="298"/>
    </location>
</feature>
<evidence type="ECO:0000256" key="5">
    <source>
        <dbReference type="SAM" id="SignalP"/>
    </source>
</evidence>
<keyword evidence="4 5" id="KW-0732">Signal</keyword>
<dbReference type="SUPFAM" id="SSF53807">
    <property type="entry name" value="Helical backbone' metal receptor"/>
    <property type="match status" value="1"/>
</dbReference>
<organism evidence="7 8">
    <name type="scientific">Rhodococcoides kyotonense</name>
    <dbReference type="NCBI Taxonomy" id="398843"/>
    <lineage>
        <taxon>Bacteria</taxon>
        <taxon>Bacillati</taxon>
        <taxon>Actinomycetota</taxon>
        <taxon>Actinomycetes</taxon>
        <taxon>Mycobacteriales</taxon>
        <taxon>Nocardiaceae</taxon>
        <taxon>Rhodococcoides</taxon>
    </lineage>
</organism>
<dbReference type="AlphaFoldDB" id="A0A239L6A6"/>
<dbReference type="InterPro" id="IPR051313">
    <property type="entry name" value="Bact_iron-sidero_bind"/>
</dbReference>
<sequence length="329" mass="35374">MFGRSRLGAAATALVAACALVLAGCSSSDGDTSSDQAWSFTDDLGQTVTLDHAPERIAGQNDLLAPLMEYGVSPIASFGFFSIEEDGRFSDFDTSGITEVGTSYGEINLDELALAKPDVILATIYPMDENGTLPEGNLRYGLKDLAQQEQLEKIAPIVTIYVGGEGKTVLDRIAELDTALGADSTQVDAAKQEFDTASQALTSAASKSEVLVTPMYADADGLYTYKADDEPTLQLYKSLGVNFFEPTPEGYYWGIYSWENATEVTGDVVLLAKDGYQLDDLKAQRTLAGNLALNAGQVHPYNQAPMDYASQASYMTDLAGWIQQDDVLR</sequence>
<dbReference type="PROSITE" id="PS51257">
    <property type="entry name" value="PROKAR_LIPOPROTEIN"/>
    <property type="match status" value="1"/>
</dbReference>
<dbReference type="Pfam" id="PF01497">
    <property type="entry name" value="Peripla_BP_2"/>
    <property type="match status" value="1"/>
</dbReference>
<dbReference type="PANTHER" id="PTHR30532:SF24">
    <property type="entry name" value="FERRIC ENTEROBACTIN-BINDING PERIPLASMIC PROTEIN FEPB"/>
    <property type="match status" value="1"/>
</dbReference>
<dbReference type="Gene3D" id="3.40.50.1980">
    <property type="entry name" value="Nitrogenase molybdenum iron protein domain"/>
    <property type="match status" value="2"/>
</dbReference>
<evidence type="ECO:0000256" key="2">
    <source>
        <dbReference type="ARBA" id="ARBA00008814"/>
    </source>
</evidence>
<feature type="chain" id="PRO_5038466441" evidence="5">
    <location>
        <begin position="24"/>
        <end position="329"/>
    </location>
</feature>
<dbReference type="GO" id="GO:1901678">
    <property type="term" value="P:iron coordination entity transport"/>
    <property type="evidence" value="ECO:0007669"/>
    <property type="project" value="UniProtKB-ARBA"/>
</dbReference>
<evidence type="ECO:0000259" key="6">
    <source>
        <dbReference type="Pfam" id="PF01497"/>
    </source>
</evidence>
<gene>
    <name evidence="7" type="ORF">SAMN05421642_11238</name>
</gene>
<evidence type="ECO:0000256" key="1">
    <source>
        <dbReference type="ARBA" id="ARBA00004196"/>
    </source>
</evidence>
<dbReference type="GO" id="GO:0030288">
    <property type="term" value="C:outer membrane-bounded periplasmic space"/>
    <property type="evidence" value="ECO:0007669"/>
    <property type="project" value="TreeGrafter"/>
</dbReference>
<name>A0A239L6A6_9NOCA</name>
<dbReference type="OrthoDB" id="7941913at2"/>